<evidence type="ECO:0000313" key="3">
    <source>
        <dbReference type="Proteomes" id="UP001295423"/>
    </source>
</evidence>
<feature type="region of interest" description="Disordered" evidence="1">
    <location>
        <begin position="62"/>
        <end position="129"/>
    </location>
</feature>
<organism evidence="2 3">
    <name type="scientific">Cylindrotheca closterium</name>
    <dbReference type="NCBI Taxonomy" id="2856"/>
    <lineage>
        <taxon>Eukaryota</taxon>
        <taxon>Sar</taxon>
        <taxon>Stramenopiles</taxon>
        <taxon>Ochrophyta</taxon>
        <taxon>Bacillariophyta</taxon>
        <taxon>Bacillariophyceae</taxon>
        <taxon>Bacillariophycidae</taxon>
        <taxon>Bacillariales</taxon>
        <taxon>Bacillariaceae</taxon>
        <taxon>Cylindrotheca</taxon>
    </lineage>
</organism>
<reference evidence="2" key="1">
    <citation type="submission" date="2023-08" db="EMBL/GenBank/DDBJ databases">
        <authorList>
            <person name="Audoor S."/>
            <person name="Bilcke G."/>
        </authorList>
    </citation>
    <scope>NUCLEOTIDE SEQUENCE</scope>
</reference>
<accession>A0AAD2FL47</accession>
<evidence type="ECO:0000256" key="1">
    <source>
        <dbReference type="SAM" id="MobiDB-lite"/>
    </source>
</evidence>
<feature type="region of interest" description="Disordered" evidence="1">
    <location>
        <begin position="1"/>
        <end position="33"/>
    </location>
</feature>
<protein>
    <submittedName>
        <fullName evidence="2">Uncharacterized protein</fullName>
    </submittedName>
</protein>
<proteinExistence type="predicted"/>
<sequence>MSNDGFGDEEDGDLSLENADGGNGDNPTAENLAGYAPCCTQEYLLLALKPFRRGSKLQRVHVENKGTPAAGTPIQSVAIAPRMATPTPPAKQRTATASSNKKFKKSATNKKRPNTPPSDGQPLESATKKSIKQDYLKSFLSESKIQMDLEVSKTQKRHEETIVLKKEEISQNEKHFRLRFEEERKVFKRKAIEEEASFRKACLAELHELLSNKRSDRYIQKMHPHLIPFSQTVP</sequence>
<dbReference type="EMBL" id="CAKOGP040001613">
    <property type="protein sequence ID" value="CAJ1946139.1"/>
    <property type="molecule type" value="Genomic_DNA"/>
</dbReference>
<feature type="compositionally biased region" description="Basic residues" evidence="1">
    <location>
        <begin position="101"/>
        <end position="113"/>
    </location>
</feature>
<feature type="compositionally biased region" description="Acidic residues" evidence="1">
    <location>
        <begin position="1"/>
        <end position="14"/>
    </location>
</feature>
<comment type="caution">
    <text evidence="2">The sequence shown here is derived from an EMBL/GenBank/DDBJ whole genome shotgun (WGS) entry which is preliminary data.</text>
</comment>
<name>A0AAD2FL47_9STRA</name>
<dbReference type="Proteomes" id="UP001295423">
    <property type="component" value="Unassembled WGS sequence"/>
</dbReference>
<evidence type="ECO:0000313" key="2">
    <source>
        <dbReference type="EMBL" id="CAJ1946139.1"/>
    </source>
</evidence>
<dbReference type="AlphaFoldDB" id="A0AAD2FL47"/>
<keyword evidence="3" id="KW-1185">Reference proteome</keyword>
<gene>
    <name evidence="2" type="ORF">CYCCA115_LOCUS10280</name>
</gene>